<dbReference type="AlphaFoldDB" id="A0A3M8SS63"/>
<evidence type="ECO:0000313" key="9">
    <source>
        <dbReference type="Proteomes" id="UP000267049"/>
    </source>
</evidence>
<dbReference type="PANTHER" id="PTHR18895">
    <property type="entry name" value="HEMK METHYLTRANSFERASE"/>
    <property type="match status" value="1"/>
</dbReference>
<evidence type="ECO:0000259" key="7">
    <source>
        <dbReference type="Pfam" id="PF17827"/>
    </source>
</evidence>
<dbReference type="NCBIfam" id="TIGR03534">
    <property type="entry name" value="RF_mod_PrmC"/>
    <property type="match status" value="1"/>
</dbReference>
<comment type="similarity">
    <text evidence="5">Belongs to the protein N5-glutamine methyltransferase family. PrmC subfamily.</text>
</comment>
<dbReference type="NCBIfam" id="TIGR00536">
    <property type="entry name" value="hemK_fam"/>
    <property type="match status" value="1"/>
</dbReference>
<dbReference type="InterPro" id="IPR029063">
    <property type="entry name" value="SAM-dependent_MTases_sf"/>
</dbReference>
<keyword evidence="9" id="KW-1185">Reference proteome</keyword>
<dbReference type="HAMAP" id="MF_02126">
    <property type="entry name" value="RF_methyltr_PrmC"/>
    <property type="match status" value="1"/>
</dbReference>
<dbReference type="InterPro" id="IPR004556">
    <property type="entry name" value="HemK-like"/>
</dbReference>
<feature type="domain" description="Methyltransferase small" evidence="6">
    <location>
        <begin position="100"/>
        <end position="189"/>
    </location>
</feature>
<dbReference type="CDD" id="cd02440">
    <property type="entry name" value="AdoMet_MTases"/>
    <property type="match status" value="1"/>
</dbReference>
<sequence>MPRIDALLRDARLRLPDGVEADLLLAHVLGCSRTWLFTHAQDELDADTSAAFAALLERRERGEPVAYLTGERGFWRFDLQVGPATLIPRAETELLVELALARLPNVGPMRLADLGTGSGAIALALAFERPHAQVIATDMSGEALAIASSNARALSLHNIAFRQGDWFAALTGARFDLIASNPPYIADDDPHLAEGDLRFEPASALSSGIDGLDAIRLITAQAPAHLLPGGWLLIEHGFDQGAQVQALMRAAGLVGVETVRDLELRDRVTLGHLPR</sequence>
<gene>
    <name evidence="5 8" type="primary">prmC</name>
    <name evidence="8" type="ORF">EER27_07015</name>
</gene>
<accession>A0A3M8SS63</accession>
<dbReference type="InterPro" id="IPR002052">
    <property type="entry name" value="DNA_methylase_N6_adenine_CS"/>
</dbReference>
<feature type="binding site" evidence="5">
    <location>
        <position position="166"/>
    </location>
    <ligand>
        <name>S-adenosyl-L-methionine</name>
        <dbReference type="ChEBI" id="CHEBI:59789"/>
    </ligand>
</feature>
<dbReference type="InterPro" id="IPR050320">
    <property type="entry name" value="N5-glutamine_MTase"/>
</dbReference>
<comment type="caution">
    <text evidence="8">The sequence shown here is derived from an EMBL/GenBank/DDBJ whole genome shotgun (WGS) entry which is preliminary data.</text>
</comment>
<feature type="binding site" evidence="5">
    <location>
        <position position="181"/>
    </location>
    <ligand>
        <name>S-adenosyl-L-methionine</name>
        <dbReference type="ChEBI" id="CHEBI:59789"/>
    </ligand>
</feature>
<dbReference type="Proteomes" id="UP000267049">
    <property type="component" value="Unassembled WGS sequence"/>
</dbReference>
<dbReference type="GO" id="GO:0003676">
    <property type="term" value="F:nucleic acid binding"/>
    <property type="evidence" value="ECO:0007669"/>
    <property type="project" value="InterPro"/>
</dbReference>
<feature type="binding site" evidence="5">
    <location>
        <begin position="181"/>
        <end position="184"/>
    </location>
    <ligand>
        <name>substrate</name>
    </ligand>
</feature>
<dbReference type="FunFam" id="3.40.50.150:FF:000053">
    <property type="entry name" value="Release factor glutamine methyltransferase"/>
    <property type="match status" value="1"/>
</dbReference>
<feature type="binding site" evidence="5">
    <location>
        <position position="138"/>
    </location>
    <ligand>
        <name>S-adenosyl-L-methionine</name>
        <dbReference type="ChEBI" id="CHEBI:59789"/>
    </ligand>
</feature>
<dbReference type="InterPro" id="IPR019874">
    <property type="entry name" value="RF_methyltr_PrmC"/>
</dbReference>
<evidence type="ECO:0000256" key="4">
    <source>
        <dbReference type="ARBA" id="ARBA00048391"/>
    </source>
</evidence>
<dbReference type="Pfam" id="PF05175">
    <property type="entry name" value="MTS"/>
    <property type="match status" value="1"/>
</dbReference>
<dbReference type="PROSITE" id="PS00092">
    <property type="entry name" value="N6_MTASE"/>
    <property type="match status" value="1"/>
</dbReference>
<evidence type="ECO:0000256" key="2">
    <source>
        <dbReference type="ARBA" id="ARBA00022679"/>
    </source>
</evidence>
<feature type="domain" description="Release factor glutamine methyltransferase N-terminal" evidence="7">
    <location>
        <begin position="18"/>
        <end position="70"/>
    </location>
</feature>
<evidence type="ECO:0000256" key="5">
    <source>
        <dbReference type="HAMAP-Rule" id="MF_02126"/>
    </source>
</evidence>
<evidence type="ECO:0000259" key="6">
    <source>
        <dbReference type="Pfam" id="PF05175"/>
    </source>
</evidence>
<dbReference type="InterPro" id="IPR040758">
    <property type="entry name" value="PrmC_N"/>
</dbReference>
<dbReference type="PANTHER" id="PTHR18895:SF74">
    <property type="entry name" value="MTRF1L RELEASE FACTOR GLUTAMINE METHYLTRANSFERASE"/>
    <property type="match status" value="1"/>
</dbReference>
<dbReference type="Gene3D" id="1.10.8.10">
    <property type="entry name" value="DNA helicase RuvA subunit, C-terminal domain"/>
    <property type="match status" value="1"/>
</dbReference>
<evidence type="ECO:0000256" key="3">
    <source>
        <dbReference type="ARBA" id="ARBA00022691"/>
    </source>
</evidence>
<comment type="function">
    <text evidence="5">Methylates the class 1 translation termination release factors RF1/PrfA and RF2/PrfB on the glutamine residue of the universally conserved GGQ motif.</text>
</comment>
<dbReference type="SUPFAM" id="SSF53335">
    <property type="entry name" value="S-adenosyl-L-methionine-dependent methyltransferases"/>
    <property type="match status" value="1"/>
</dbReference>
<evidence type="ECO:0000256" key="1">
    <source>
        <dbReference type="ARBA" id="ARBA00022603"/>
    </source>
</evidence>
<dbReference type="Gene3D" id="3.40.50.150">
    <property type="entry name" value="Vaccinia Virus protein VP39"/>
    <property type="match status" value="1"/>
</dbReference>
<keyword evidence="1 5" id="KW-0489">Methyltransferase</keyword>
<feature type="binding site" evidence="5">
    <location>
        <begin position="115"/>
        <end position="119"/>
    </location>
    <ligand>
        <name>S-adenosyl-L-methionine</name>
        <dbReference type="ChEBI" id="CHEBI:59789"/>
    </ligand>
</feature>
<proteinExistence type="inferred from homology"/>
<comment type="catalytic activity">
    <reaction evidence="4 5">
        <text>L-glutaminyl-[peptide chain release factor] + S-adenosyl-L-methionine = N(5)-methyl-L-glutaminyl-[peptide chain release factor] + S-adenosyl-L-homocysteine + H(+)</text>
        <dbReference type="Rhea" id="RHEA:42896"/>
        <dbReference type="Rhea" id="RHEA-COMP:10271"/>
        <dbReference type="Rhea" id="RHEA-COMP:10272"/>
        <dbReference type="ChEBI" id="CHEBI:15378"/>
        <dbReference type="ChEBI" id="CHEBI:30011"/>
        <dbReference type="ChEBI" id="CHEBI:57856"/>
        <dbReference type="ChEBI" id="CHEBI:59789"/>
        <dbReference type="ChEBI" id="CHEBI:61891"/>
        <dbReference type="EC" id="2.1.1.297"/>
    </reaction>
</comment>
<keyword evidence="3 5" id="KW-0949">S-adenosyl-L-methionine</keyword>
<dbReference type="GO" id="GO:0102559">
    <property type="term" value="F:peptide chain release factor N(5)-glutamine methyltransferase activity"/>
    <property type="evidence" value="ECO:0007669"/>
    <property type="project" value="UniProtKB-EC"/>
</dbReference>
<keyword evidence="2 5" id="KW-0808">Transferase</keyword>
<evidence type="ECO:0000313" key="8">
    <source>
        <dbReference type="EMBL" id="RNF84149.1"/>
    </source>
</evidence>
<dbReference type="RefSeq" id="WP_123087334.1">
    <property type="nucleotide sequence ID" value="NZ_RIBS01000003.1"/>
</dbReference>
<organism evidence="8 9">
    <name type="scientific">Montanilutibacter psychrotolerans</name>
    <dbReference type="NCBI Taxonomy" id="1327343"/>
    <lineage>
        <taxon>Bacteria</taxon>
        <taxon>Pseudomonadati</taxon>
        <taxon>Pseudomonadota</taxon>
        <taxon>Gammaproteobacteria</taxon>
        <taxon>Lysobacterales</taxon>
        <taxon>Lysobacteraceae</taxon>
        <taxon>Montanilutibacter</taxon>
    </lineage>
</organism>
<dbReference type="Pfam" id="PF17827">
    <property type="entry name" value="PrmC_N"/>
    <property type="match status" value="1"/>
</dbReference>
<dbReference type="OrthoDB" id="9800643at2"/>
<protein>
    <recommendedName>
        <fullName evidence="5">Release factor glutamine methyltransferase</fullName>
        <shortName evidence="5">RF MTase</shortName>
        <ecNumber evidence="5">2.1.1.297</ecNumber>
    </recommendedName>
    <alternativeName>
        <fullName evidence="5">N5-glutamine methyltransferase PrmC</fullName>
    </alternativeName>
    <alternativeName>
        <fullName evidence="5">Protein-(glutamine-N5) MTase PrmC</fullName>
    </alternativeName>
    <alternativeName>
        <fullName evidence="5">Protein-glutamine N-methyltransferase PrmC</fullName>
    </alternativeName>
</protein>
<dbReference type="GO" id="GO:0032259">
    <property type="term" value="P:methylation"/>
    <property type="evidence" value="ECO:0007669"/>
    <property type="project" value="UniProtKB-KW"/>
</dbReference>
<dbReference type="EMBL" id="RIBS01000003">
    <property type="protein sequence ID" value="RNF84149.1"/>
    <property type="molecule type" value="Genomic_DNA"/>
</dbReference>
<name>A0A3M8SS63_9GAMM</name>
<dbReference type="EC" id="2.1.1.297" evidence="5"/>
<reference evidence="8 9" key="1">
    <citation type="submission" date="2018-11" db="EMBL/GenBank/DDBJ databases">
        <title>Lysobacter cryohumiis sp. nov., isolated from soil in the Tianshan Mountains, Xinjiang, China.</title>
        <authorList>
            <person name="Luo Y."/>
            <person name="Sheng H."/>
        </authorList>
    </citation>
    <scope>NUCLEOTIDE SEQUENCE [LARGE SCALE GENOMIC DNA]</scope>
    <source>
        <strain evidence="8 9">ZS60</strain>
    </source>
</reference>
<dbReference type="InterPro" id="IPR007848">
    <property type="entry name" value="Small_mtfrase_dom"/>
</dbReference>